<name>A0A0D2IVV5_9CHLO</name>
<feature type="non-terminal residue" evidence="1">
    <location>
        <position position="1"/>
    </location>
</feature>
<dbReference type="GeneID" id="25733618"/>
<evidence type="ECO:0000313" key="1">
    <source>
        <dbReference type="EMBL" id="KIY92052.1"/>
    </source>
</evidence>
<sequence>YCYFSGFSAVAPRVIAQLREQVLGSFRLEATGLELMRQLNLWTWCCEFSVAASLHDCLDDDIKHGLVARAQ</sequence>
<dbReference type="EMBL" id="KK106002">
    <property type="protein sequence ID" value="KIY92052.1"/>
    <property type="molecule type" value="Genomic_DNA"/>
</dbReference>
<dbReference type="Proteomes" id="UP000054498">
    <property type="component" value="Unassembled WGS sequence"/>
</dbReference>
<reference evidence="1 2" key="1">
    <citation type="journal article" date="2013" name="BMC Genomics">
        <title>Reconstruction of the lipid metabolism for the microalga Monoraphidium neglectum from its genome sequence reveals characteristics suitable for biofuel production.</title>
        <authorList>
            <person name="Bogen C."/>
            <person name="Al-Dilaimi A."/>
            <person name="Albersmeier A."/>
            <person name="Wichmann J."/>
            <person name="Grundmann M."/>
            <person name="Rupp O."/>
            <person name="Lauersen K.J."/>
            <person name="Blifernez-Klassen O."/>
            <person name="Kalinowski J."/>
            <person name="Goesmann A."/>
            <person name="Mussgnug J.H."/>
            <person name="Kruse O."/>
        </authorList>
    </citation>
    <scope>NUCLEOTIDE SEQUENCE [LARGE SCALE GENOMIC DNA]</scope>
    <source>
        <strain evidence="1 2">SAG 48.87</strain>
    </source>
</reference>
<protein>
    <submittedName>
        <fullName evidence="1">Uncharacterized protein</fullName>
    </submittedName>
</protein>
<keyword evidence="2" id="KW-1185">Reference proteome</keyword>
<dbReference type="RefSeq" id="XP_013891072.1">
    <property type="nucleotide sequence ID" value="XM_014035618.1"/>
</dbReference>
<dbReference type="OrthoDB" id="548707at2759"/>
<gene>
    <name evidence="1" type="ORF">MNEG_15910</name>
</gene>
<dbReference type="STRING" id="145388.A0A0D2IVV5"/>
<dbReference type="AlphaFoldDB" id="A0A0D2IVV5"/>
<accession>A0A0D2IVV5</accession>
<dbReference type="KEGG" id="mng:MNEG_15910"/>
<proteinExistence type="predicted"/>
<organism evidence="1 2">
    <name type="scientific">Monoraphidium neglectum</name>
    <dbReference type="NCBI Taxonomy" id="145388"/>
    <lineage>
        <taxon>Eukaryota</taxon>
        <taxon>Viridiplantae</taxon>
        <taxon>Chlorophyta</taxon>
        <taxon>core chlorophytes</taxon>
        <taxon>Chlorophyceae</taxon>
        <taxon>CS clade</taxon>
        <taxon>Sphaeropleales</taxon>
        <taxon>Selenastraceae</taxon>
        <taxon>Monoraphidium</taxon>
    </lineage>
</organism>
<evidence type="ECO:0000313" key="2">
    <source>
        <dbReference type="Proteomes" id="UP000054498"/>
    </source>
</evidence>